<dbReference type="AlphaFoldDB" id="A0A0A7EN21"/>
<reference evidence="1" key="1">
    <citation type="journal article" date="2014" name="ScientificWorldJournal">
        <title>Isolation of Salt Stress-Related Genes from Aspergillus glaucus CCHA by Random Overexpression in Escherichia coli.</title>
        <authorList>
            <person name="Fang J."/>
            <person name="Han X."/>
            <person name="Xie L."/>
            <person name="Liu M."/>
            <person name="Qiao G."/>
            <person name="Jiang J."/>
            <person name="Zhuo R."/>
        </authorList>
    </citation>
    <scope>NUCLEOTIDE SEQUENCE</scope>
</reference>
<proteinExistence type="evidence at transcript level"/>
<protein>
    <submittedName>
        <fullName evidence="1">Uncharacterized protein</fullName>
    </submittedName>
</protein>
<organism evidence="1">
    <name type="scientific">Aspergillus glaucus</name>
    <name type="common">Eurotium herbariorum</name>
    <dbReference type="NCBI Taxonomy" id="41413"/>
    <lineage>
        <taxon>Eukaryota</taxon>
        <taxon>Fungi</taxon>
        <taxon>Dikarya</taxon>
        <taxon>Ascomycota</taxon>
        <taxon>Pezizomycotina</taxon>
        <taxon>Eurotiomycetes</taxon>
        <taxon>Eurotiomycetidae</taxon>
        <taxon>Eurotiales</taxon>
        <taxon>Aspergillaceae</taxon>
        <taxon>Aspergillus</taxon>
        <taxon>Aspergillus subgen. Aspergillus</taxon>
    </lineage>
</organism>
<sequence>ERGEQPVRCWQERALRVNADRCWFASVNLNTKKDDRALGTIRERKGNVGGAF</sequence>
<name>A0A0A7EN21_ASPGL</name>
<accession>A0A0A7EN21</accession>
<dbReference type="EMBL" id="KJ935002">
    <property type="protein sequence ID" value="AIY67971.1"/>
    <property type="molecule type" value="mRNA"/>
</dbReference>
<evidence type="ECO:0000313" key="1">
    <source>
        <dbReference type="EMBL" id="AIY67971.1"/>
    </source>
</evidence>
<feature type="non-terminal residue" evidence="1">
    <location>
        <position position="1"/>
    </location>
</feature>